<keyword evidence="2" id="KW-0663">Pyridoxal phosphate</keyword>
<keyword evidence="6" id="KW-1185">Reference proteome</keyword>
<dbReference type="RefSeq" id="WP_083051755.1">
    <property type="nucleotide sequence ID" value="NZ_MWQY01000016.1"/>
</dbReference>
<gene>
    <name evidence="5" type="ORF">B4O97_14065</name>
</gene>
<dbReference type="AlphaFoldDB" id="A0A1Y1RVF4"/>
<dbReference type="InterPro" id="IPR036052">
    <property type="entry name" value="TrpB-like_PALP_sf"/>
</dbReference>
<protein>
    <submittedName>
        <fullName evidence="5">Pyridoxal-5'-phosphate-dependent protein subunit beta</fullName>
    </submittedName>
</protein>
<name>A0A1Y1RVF4_9SPIO</name>
<keyword evidence="3" id="KW-0456">Lyase</keyword>
<dbReference type="EMBL" id="MWQY01000016">
    <property type="protein sequence ID" value="ORC34009.1"/>
    <property type="molecule type" value="Genomic_DNA"/>
</dbReference>
<dbReference type="Pfam" id="PF00291">
    <property type="entry name" value="PALP"/>
    <property type="match status" value="1"/>
</dbReference>
<dbReference type="GO" id="GO:0009097">
    <property type="term" value="P:isoleucine biosynthetic process"/>
    <property type="evidence" value="ECO:0007669"/>
    <property type="project" value="TreeGrafter"/>
</dbReference>
<evidence type="ECO:0000256" key="2">
    <source>
        <dbReference type="ARBA" id="ARBA00022898"/>
    </source>
</evidence>
<organism evidence="5 6">
    <name type="scientific">Marispirochaeta aestuarii</name>
    <dbReference type="NCBI Taxonomy" id="1963862"/>
    <lineage>
        <taxon>Bacteria</taxon>
        <taxon>Pseudomonadati</taxon>
        <taxon>Spirochaetota</taxon>
        <taxon>Spirochaetia</taxon>
        <taxon>Spirochaetales</taxon>
        <taxon>Spirochaetaceae</taxon>
        <taxon>Marispirochaeta</taxon>
    </lineage>
</organism>
<comment type="caution">
    <text evidence="5">The sequence shown here is derived from an EMBL/GenBank/DDBJ whole genome shotgun (WGS) entry which is preliminary data.</text>
</comment>
<sequence>MISFSCACSLCGREYEFTPERMLCDDCASRQTPDQPLMGVLEFRPEGQLPRDWDSLDLLPVEREYFPPVPVGQTPLWEPEILRRETGFPKLFLKDDSRNPTGSLKDRASYLVAAYARREGIERIVVASTGNAGSSMAGIGAAAGLSVKLFLPASAPPAKLVQSLQYGADLIRVDGTYDLAYDRSMACVAGEGGLSRNTAHNPLTIEGKKTVSLEIFRQLGGRVPDYVFVPTGDGVILSGVYRGFEDLFSLGLADRMPCCVAVQAEGSAAISRALDAGSFGTPVASSTIADSISVDVPRGGLFALGRLQRHGGKAVIVSDREILAAQRSLSSRSGLFAEPAAAAAWAGFVKMKDEIDPGATVAVLITGNGLKDIDSAKKGVSLS</sequence>
<feature type="domain" description="Tryptophan synthase beta chain-like PALP" evidence="4">
    <location>
        <begin position="71"/>
        <end position="367"/>
    </location>
</feature>
<dbReference type="GO" id="GO:0006565">
    <property type="term" value="P:L-serine catabolic process"/>
    <property type="evidence" value="ECO:0007669"/>
    <property type="project" value="TreeGrafter"/>
</dbReference>
<dbReference type="GO" id="GO:0003941">
    <property type="term" value="F:L-serine ammonia-lyase activity"/>
    <property type="evidence" value="ECO:0007669"/>
    <property type="project" value="TreeGrafter"/>
</dbReference>
<reference evidence="5 6" key="1">
    <citation type="submission" date="2017-03" db="EMBL/GenBank/DDBJ databases">
        <title>Draft Genome sequence of Marispirochaeta sp. strain JC444.</title>
        <authorList>
            <person name="Shivani Y."/>
            <person name="Subhash Y."/>
            <person name="Sasikala C."/>
            <person name="Ramana C."/>
        </authorList>
    </citation>
    <scope>NUCLEOTIDE SEQUENCE [LARGE SCALE GENOMIC DNA]</scope>
    <source>
        <strain evidence="5 6">JC444</strain>
    </source>
</reference>
<dbReference type="STRING" id="1963862.B4O97_14065"/>
<proteinExistence type="predicted"/>
<evidence type="ECO:0000313" key="6">
    <source>
        <dbReference type="Proteomes" id="UP000192343"/>
    </source>
</evidence>
<evidence type="ECO:0000313" key="5">
    <source>
        <dbReference type="EMBL" id="ORC34009.1"/>
    </source>
</evidence>
<dbReference type="PANTHER" id="PTHR48078:SF6">
    <property type="entry name" value="L-THREONINE DEHYDRATASE CATABOLIC TDCB"/>
    <property type="match status" value="1"/>
</dbReference>
<evidence type="ECO:0000256" key="3">
    <source>
        <dbReference type="ARBA" id="ARBA00023239"/>
    </source>
</evidence>
<dbReference type="InterPro" id="IPR050147">
    <property type="entry name" value="Ser/Thr_Dehydratase"/>
</dbReference>
<evidence type="ECO:0000256" key="1">
    <source>
        <dbReference type="ARBA" id="ARBA00001933"/>
    </source>
</evidence>
<comment type="cofactor">
    <cofactor evidence="1">
        <name>pyridoxal 5'-phosphate</name>
        <dbReference type="ChEBI" id="CHEBI:597326"/>
    </cofactor>
</comment>
<dbReference type="InterPro" id="IPR001926">
    <property type="entry name" value="TrpB-like_PALP"/>
</dbReference>
<dbReference type="Proteomes" id="UP000192343">
    <property type="component" value="Unassembled WGS sequence"/>
</dbReference>
<dbReference type="GO" id="GO:0004794">
    <property type="term" value="F:threonine deaminase activity"/>
    <property type="evidence" value="ECO:0007669"/>
    <property type="project" value="TreeGrafter"/>
</dbReference>
<accession>A0A1Y1RVF4</accession>
<dbReference type="PANTHER" id="PTHR48078">
    <property type="entry name" value="THREONINE DEHYDRATASE, MITOCHONDRIAL-RELATED"/>
    <property type="match status" value="1"/>
</dbReference>
<dbReference type="SUPFAM" id="SSF53686">
    <property type="entry name" value="Tryptophan synthase beta subunit-like PLP-dependent enzymes"/>
    <property type="match status" value="1"/>
</dbReference>
<dbReference type="OrthoDB" id="9778118at2"/>
<dbReference type="GO" id="GO:0006567">
    <property type="term" value="P:L-threonine catabolic process"/>
    <property type="evidence" value="ECO:0007669"/>
    <property type="project" value="TreeGrafter"/>
</dbReference>
<evidence type="ECO:0000259" key="4">
    <source>
        <dbReference type="Pfam" id="PF00291"/>
    </source>
</evidence>
<dbReference type="Gene3D" id="3.40.50.1100">
    <property type="match status" value="2"/>
</dbReference>